<comment type="catalytic activity">
    <reaction evidence="5">
        <text>ethanolamine = acetaldehyde + NH4(+)</text>
        <dbReference type="Rhea" id="RHEA:15313"/>
        <dbReference type="ChEBI" id="CHEBI:15343"/>
        <dbReference type="ChEBI" id="CHEBI:28938"/>
        <dbReference type="ChEBI" id="CHEBI:57603"/>
        <dbReference type="EC" id="4.3.1.7"/>
    </reaction>
</comment>
<evidence type="ECO:0000256" key="4">
    <source>
        <dbReference type="ARBA" id="ARBA00024446"/>
    </source>
</evidence>
<gene>
    <name evidence="5" type="primary">eutC</name>
    <name evidence="6" type="ORF">DI526_15325</name>
</gene>
<dbReference type="GO" id="GO:0009350">
    <property type="term" value="C:ethanolamine ammonia-lyase complex"/>
    <property type="evidence" value="ECO:0007669"/>
    <property type="project" value="UniProtKB-UniRule"/>
</dbReference>
<dbReference type="GO" id="GO:0031471">
    <property type="term" value="C:ethanolamine degradation polyhedral organelle"/>
    <property type="evidence" value="ECO:0007669"/>
    <property type="project" value="UniProtKB-UniRule"/>
</dbReference>
<comment type="similarity">
    <text evidence="5">Belongs to the EutC family.</text>
</comment>
<dbReference type="InterPro" id="IPR042251">
    <property type="entry name" value="EutC_C"/>
</dbReference>
<comment type="cofactor">
    <cofactor evidence="5">
        <name>adenosylcob(III)alamin</name>
        <dbReference type="ChEBI" id="CHEBI:18408"/>
    </cofactor>
    <text evidence="5">Binds between the large and small subunits.</text>
</comment>
<keyword evidence="2 5" id="KW-0456">Lyase</keyword>
<proteinExistence type="inferred from homology"/>
<dbReference type="AlphaFoldDB" id="A0A2W5UYX8"/>
<comment type="subunit">
    <text evidence="5">The basic unit is a heterodimer which dimerizes to form tetramers. The heterotetramers trimerize; 6 large subunits form a core ring with 6 small subunits projecting outwards.</text>
</comment>
<dbReference type="PANTHER" id="PTHR39330">
    <property type="entry name" value="ETHANOLAMINE AMMONIA-LYASE LIGHT CHAIN"/>
    <property type="match status" value="1"/>
</dbReference>
<dbReference type="GO" id="GO:0046336">
    <property type="term" value="P:ethanolamine catabolic process"/>
    <property type="evidence" value="ECO:0007669"/>
    <property type="project" value="UniProtKB-UniRule"/>
</dbReference>
<evidence type="ECO:0000313" key="7">
    <source>
        <dbReference type="Proteomes" id="UP000249393"/>
    </source>
</evidence>
<reference evidence="6 7" key="1">
    <citation type="submission" date="2017-08" db="EMBL/GenBank/DDBJ databases">
        <title>Infants hospitalized years apart are colonized by the same room-sourced microbial strains.</title>
        <authorList>
            <person name="Brooks B."/>
            <person name="Olm M.R."/>
            <person name="Firek B.A."/>
            <person name="Baker R."/>
            <person name="Thomas B.C."/>
            <person name="Morowitz M.J."/>
            <person name="Banfield J.F."/>
        </authorList>
    </citation>
    <scope>NUCLEOTIDE SEQUENCE [LARGE SCALE GENOMIC DNA]</scope>
    <source>
        <strain evidence="6">S2_003_000_R2_4</strain>
    </source>
</reference>
<dbReference type="EC" id="4.3.1.7" evidence="5"/>
<evidence type="ECO:0000256" key="1">
    <source>
        <dbReference type="ARBA" id="ARBA00022628"/>
    </source>
</evidence>
<evidence type="ECO:0000256" key="2">
    <source>
        <dbReference type="ARBA" id="ARBA00023239"/>
    </source>
</evidence>
<feature type="binding site" evidence="5">
    <location>
        <position position="198"/>
    </location>
    <ligand>
        <name>adenosylcob(III)alamin</name>
        <dbReference type="ChEBI" id="CHEBI:18408"/>
    </ligand>
</feature>
<evidence type="ECO:0000256" key="3">
    <source>
        <dbReference type="ARBA" id="ARBA00023285"/>
    </source>
</evidence>
<feature type="binding site" evidence="5">
    <location>
        <position position="169"/>
    </location>
    <ligand>
        <name>adenosylcob(III)alamin</name>
        <dbReference type="ChEBI" id="CHEBI:18408"/>
    </ligand>
</feature>
<dbReference type="GO" id="GO:0006520">
    <property type="term" value="P:amino acid metabolic process"/>
    <property type="evidence" value="ECO:0007669"/>
    <property type="project" value="InterPro"/>
</dbReference>
<comment type="pathway">
    <text evidence="5">Amine and polyamine degradation; ethanolamine degradation.</text>
</comment>
<organism evidence="6 7">
    <name type="scientific">Caulobacter segnis</name>
    <dbReference type="NCBI Taxonomy" id="88688"/>
    <lineage>
        <taxon>Bacteria</taxon>
        <taxon>Pseudomonadati</taxon>
        <taxon>Pseudomonadota</taxon>
        <taxon>Alphaproteobacteria</taxon>
        <taxon>Caulobacterales</taxon>
        <taxon>Caulobacteraceae</taxon>
        <taxon>Caulobacter</taxon>
    </lineage>
</organism>
<feature type="binding site" evidence="5">
    <location>
        <position position="148"/>
    </location>
    <ligand>
        <name>adenosylcob(III)alamin</name>
        <dbReference type="ChEBI" id="CHEBI:18408"/>
    </ligand>
</feature>
<sequence length="257" mass="26746">MTPKSPSRDPFAALRGLTRARIGLGRAGQALPTAPLLAFQLAHARAVDAVHADMDATAIQAALGRPSLVVASAAPDRRTYLQDPEQGRRLDPGASIPQGLKPDLAIVIADGLSATAVNAHAATLVAALDQRLTDWTLAPIVLARQARVALGDPIGERLGARCVVVLIGERPGLSAADSLGAYITWSPKPGLRDSERNCVSNIGTDGGLTLETAADKIAWLLNQARRLGLTGVDLKDRHGQIALPSTAPCALPPEESA</sequence>
<dbReference type="Pfam" id="PF05985">
    <property type="entry name" value="EutC"/>
    <property type="match status" value="1"/>
</dbReference>
<dbReference type="GO" id="GO:0031419">
    <property type="term" value="F:cobalamin binding"/>
    <property type="evidence" value="ECO:0007669"/>
    <property type="project" value="UniProtKB-UniRule"/>
</dbReference>
<dbReference type="Proteomes" id="UP000249393">
    <property type="component" value="Unassembled WGS sequence"/>
</dbReference>
<accession>A0A2W5UYX8</accession>
<dbReference type="EMBL" id="QFQZ01000052">
    <property type="protein sequence ID" value="PZR32830.1"/>
    <property type="molecule type" value="Genomic_DNA"/>
</dbReference>
<comment type="function">
    <text evidence="5">Catalyzes the deamination of various vicinal amino-alcohols to oxo compounds. Allows this organism to utilize ethanolamine as the sole source of nitrogen and carbon in the presence of external vitamin B12.</text>
</comment>
<dbReference type="Gene3D" id="3.40.50.11240">
    <property type="entry name" value="Ethanolamine ammonia-lyase light chain (EutC)"/>
    <property type="match status" value="1"/>
</dbReference>
<protein>
    <recommendedName>
        <fullName evidence="5">Ethanolamine ammonia-lyase small subunit</fullName>
        <shortName evidence="5">EAL small subunit</shortName>
        <ecNumber evidence="5">4.3.1.7</ecNumber>
    </recommendedName>
</protein>
<dbReference type="HAMAP" id="MF_00601">
    <property type="entry name" value="EutC"/>
    <property type="match status" value="1"/>
</dbReference>
<dbReference type="GO" id="GO:0008851">
    <property type="term" value="F:ethanolamine ammonia-lyase activity"/>
    <property type="evidence" value="ECO:0007669"/>
    <property type="project" value="UniProtKB-UniRule"/>
</dbReference>
<dbReference type="NCBIfam" id="NF003971">
    <property type="entry name" value="PRK05465.1"/>
    <property type="match status" value="1"/>
</dbReference>
<comment type="caution">
    <text evidence="6">The sequence shown here is derived from an EMBL/GenBank/DDBJ whole genome shotgun (WGS) entry which is preliminary data.</text>
</comment>
<name>A0A2W5UYX8_9CAUL</name>
<evidence type="ECO:0000256" key="5">
    <source>
        <dbReference type="HAMAP-Rule" id="MF_00601"/>
    </source>
</evidence>
<evidence type="ECO:0000313" key="6">
    <source>
        <dbReference type="EMBL" id="PZR32830.1"/>
    </source>
</evidence>
<keyword evidence="1 5" id="KW-0846">Cobalamin</keyword>
<dbReference type="RefSeq" id="WP_304279769.1">
    <property type="nucleotide sequence ID" value="NZ_QFQZ01000052.1"/>
</dbReference>
<dbReference type="PIRSF" id="PIRSF018982">
    <property type="entry name" value="EutC"/>
    <property type="match status" value="1"/>
</dbReference>
<dbReference type="InterPro" id="IPR009246">
    <property type="entry name" value="EutC"/>
</dbReference>
<keyword evidence="3 5" id="KW-0170">Cobalt</keyword>
<dbReference type="UniPathway" id="UPA00560"/>
<keyword evidence="4 5" id="KW-1283">Bacterial microcompartment</keyword>
<dbReference type="PANTHER" id="PTHR39330:SF1">
    <property type="entry name" value="ETHANOLAMINE AMMONIA-LYASE SMALL SUBUNIT"/>
    <property type="match status" value="1"/>
</dbReference>
<comment type="subcellular location">
    <subcellularLocation>
        <location evidence="5">Bacterial microcompartment</location>
    </subcellularLocation>
</comment>